<keyword evidence="10" id="KW-1185">Reference proteome</keyword>
<comment type="function">
    <text evidence="1">Required for the first step of diphthamide biosynthesis, the transfer of 3-amino-3-carboxypropyl from S-adenosyl-L-methionine to a histidine residue. Diphthamide is a post-translational modification of histidine which occurs in elongation factor 2.</text>
</comment>
<evidence type="ECO:0000256" key="4">
    <source>
        <dbReference type="ARBA" id="ARBA00022723"/>
    </source>
</evidence>
<dbReference type="Gene3D" id="1.10.287.110">
    <property type="entry name" value="DnaJ domain"/>
    <property type="match status" value="1"/>
</dbReference>
<evidence type="ECO:0000256" key="1">
    <source>
        <dbReference type="ARBA" id="ARBA00003474"/>
    </source>
</evidence>
<dbReference type="STRING" id="90262.A0A1X2I9I5"/>
<dbReference type="PROSITE" id="PS51074">
    <property type="entry name" value="DPH_MB"/>
    <property type="match status" value="1"/>
</dbReference>
<dbReference type="CDD" id="cd06257">
    <property type="entry name" value="DnaJ"/>
    <property type="match status" value="1"/>
</dbReference>
<dbReference type="InterPro" id="IPR036869">
    <property type="entry name" value="J_dom_sf"/>
</dbReference>
<feature type="domain" description="DPH-type MB" evidence="8">
    <location>
        <begin position="81"/>
        <end position="137"/>
    </location>
</feature>
<accession>A0A1X2I9I5</accession>
<dbReference type="Proteomes" id="UP000193560">
    <property type="component" value="Unassembled WGS sequence"/>
</dbReference>
<dbReference type="InterPro" id="IPR001623">
    <property type="entry name" value="DnaJ_domain"/>
</dbReference>
<dbReference type="Pfam" id="PF00226">
    <property type="entry name" value="DnaJ"/>
    <property type="match status" value="1"/>
</dbReference>
<dbReference type="OrthoDB" id="445556at2759"/>
<keyword evidence="5" id="KW-0862">Zinc</keyword>
<feature type="domain" description="J" evidence="7">
    <location>
        <begin position="3"/>
        <end position="70"/>
    </location>
</feature>
<evidence type="ECO:0000256" key="6">
    <source>
        <dbReference type="ARBA" id="ARBA00023004"/>
    </source>
</evidence>
<evidence type="ECO:0000256" key="2">
    <source>
        <dbReference type="ARBA" id="ARBA00006169"/>
    </source>
</evidence>
<dbReference type="SMART" id="SM00271">
    <property type="entry name" value="DnaJ"/>
    <property type="match status" value="1"/>
</dbReference>
<dbReference type="SUPFAM" id="SSF46565">
    <property type="entry name" value="Chaperone J-domain"/>
    <property type="match status" value="1"/>
</dbReference>
<reference evidence="9 10" key="1">
    <citation type="submission" date="2016-07" db="EMBL/GenBank/DDBJ databases">
        <title>Pervasive Adenine N6-methylation of Active Genes in Fungi.</title>
        <authorList>
            <consortium name="DOE Joint Genome Institute"/>
            <person name="Mondo S.J."/>
            <person name="Dannebaum R.O."/>
            <person name="Kuo R.C."/>
            <person name="Labutti K."/>
            <person name="Haridas S."/>
            <person name="Kuo A."/>
            <person name="Salamov A."/>
            <person name="Ahrendt S.R."/>
            <person name="Lipzen A."/>
            <person name="Sullivan W."/>
            <person name="Andreopoulos W.B."/>
            <person name="Clum A."/>
            <person name="Lindquist E."/>
            <person name="Daum C."/>
            <person name="Ramamoorthy G.K."/>
            <person name="Gryganskyi A."/>
            <person name="Culley D."/>
            <person name="Magnuson J.K."/>
            <person name="James T.Y."/>
            <person name="O'Malley M.A."/>
            <person name="Stajich J.E."/>
            <person name="Spatafora J.W."/>
            <person name="Visel A."/>
            <person name="Grigoriev I.V."/>
        </authorList>
    </citation>
    <scope>NUCLEOTIDE SEQUENCE [LARGE SCALE GENOMIC DNA]</scope>
    <source>
        <strain evidence="9 10">NRRL 1336</strain>
    </source>
</reference>
<evidence type="ECO:0000313" key="9">
    <source>
        <dbReference type="EMBL" id="ORZ12293.1"/>
    </source>
</evidence>
<keyword evidence="6" id="KW-0408">Iron</keyword>
<evidence type="ECO:0000313" key="10">
    <source>
        <dbReference type="Proteomes" id="UP000193560"/>
    </source>
</evidence>
<dbReference type="PANTHER" id="PTHR45255:SF1">
    <property type="entry name" value="DNAJ HOMOLOG SUBFAMILY C MEMBER 24"/>
    <property type="match status" value="1"/>
</dbReference>
<name>A0A1X2I9I5_9FUNG</name>
<evidence type="ECO:0000259" key="8">
    <source>
        <dbReference type="PROSITE" id="PS51074"/>
    </source>
</evidence>
<dbReference type="InterPro" id="IPR007872">
    <property type="entry name" value="DPH_MB_dom"/>
</dbReference>
<evidence type="ECO:0000256" key="3">
    <source>
        <dbReference type="ARBA" id="ARBA00021797"/>
    </source>
</evidence>
<dbReference type="InterPro" id="IPR036671">
    <property type="entry name" value="DPH_MB_sf"/>
</dbReference>
<comment type="caution">
    <text evidence="9">The sequence shown here is derived from an EMBL/GenBank/DDBJ whole genome shotgun (WGS) entry which is preliminary data.</text>
</comment>
<dbReference type="PRINTS" id="PR00625">
    <property type="entry name" value="JDOMAIN"/>
</dbReference>
<evidence type="ECO:0000256" key="5">
    <source>
        <dbReference type="ARBA" id="ARBA00022833"/>
    </source>
</evidence>
<comment type="similarity">
    <text evidence="2">Belongs to the DPH4 family.</text>
</comment>
<sequence length="145" mass="16607">METHYQILGVSPDAPTNIIKQRFQQLIIQHHPDKKGASSPMSNENDAHRILQAWNVLRDSEKRQKYDIQLEVESHKTKITINSDVDLDDMEYAESEGSYSLVCRCSGTYVITEDDLELGNDVICCDNCSLRIRVLYDVIEDDDDS</sequence>
<keyword evidence="4" id="KW-0479">Metal-binding</keyword>
<dbReference type="GO" id="GO:0001671">
    <property type="term" value="F:ATPase activator activity"/>
    <property type="evidence" value="ECO:0007669"/>
    <property type="project" value="TreeGrafter"/>
</dbReference>
<dbReference type="AlphaFoldDB" id="A0A1X2I9I5"/>
<gene>
    <name evidence="9" type="ORF">BCR42DRAFT_420367</name>
</gene>
<dbReference type="Gene3D" id="3.10.660.10">
    <property type="entry name" value="DPH Zinc finger"/>
    <property type="match status" value="1"/>
</dbReference>
<proteinExistence type="inferred from homology"/>
<dbReference type="GO" id="GO:0008198">
    <property type="term" value="F:ferrous iron binding"/>
    <property type="evidence" value="ECO:0007669"/>
    <property type="project" value="TreeGrafter"/>
</dbReference>
<dbReference type="PANTHER" id="PTHR45255">
    <property type="entry name" value="DNAJ HOMOLOG SUBFAMILY C MEMBER 24"/>
    <property type="match status" value="1"/>
</dbReference>
<dbReference type="EMBL" id="MCGE01000019">
    <property type="protein sequence ID" value="ORZ12293.1"/>
    <property type="molecule type" value="Genomic_DNA"/>
</dbReference>
<dbReference type="PROSITE" id="PS50076">
    <property type="entry name" value="DNAJ_2"/>
    <property type="match status" value="1"/>
</dbReference>
<protein>
    <recommendedName>
        <fullName evidence="3">Diphthamide biosynthesis protein 4</fullName>
    </recommendedName>
</protein>
<dbReference type="Pfam" id="PF05207">
    <property type="entry name" value="Zn_ribbon_CSL"/>
    <property type="match status" value="1"/>
</dbReference>
<evidence type="ECO:0000259" key="7">
    <source>
        <dbReference type="PROSITE" id="PS50076"/>
    </source>
</evidence>
<dbReference type="SUPFAM" id="SSF144217">
    <property type="entry name" value="CSL zinc finger"/>
    <property type="match status" value="1"/>
</dbReference>
<organism evidence="9 10">
    <name type="scientific">Absidia repens</name>
    <dbReference type="NCBI Taxonomy" id="90262"/>
    <lineage>
        <taxon>Eukaryota</taxon>
        <taxon>Fungi</taxon>
        <taxon>Fungi incertae sedis</taxon>
        <taxon>Mucoromycota</taxon>
        <taxon>Mucoromycotina</taxon>
        <taxon>Mucoromycetes</taxon>
        <taxon>Mucorales</taxon>
        <taxon>Cunninghamellaceae</taxon>
        <taxon>Absidia</taxon>
    </lineage>
</organism>